<dbReference type="Pfam" id="PF03906">
    <property type="entry name" value="Phage_T7_tail"/>
    <property type="match status" value="1"/>
</dbReference>
<feature type="compositionally biased region" description="Basic and acidic residues" evidence="8">
    <location>
        <begin position="208"/>
        <end position="217"/>
    </location>
</feature>
<dbReference type="GeneID" id="26627730"/>
<feature type="compositionally biased region" description="Basic and acidic residues" evidence="8">
    <location>
        <begin position="166"/>
        <end position="194"/>
    </location>
</feature>
<proteinExistence type="predicted"/>
<evidence type="ECO:0000256" key="2">
    <source>
        <dbReference type="ARBA" id="ARBA00022581"/>
    </source>
</evidence>
<dbReference type="GO" id="GO:0098015">
    <property type="term" value="C:virus tail"/>
    <property type="evidence" value="ECO:0007669"/>
    <property type="project" value="UniProtKB-KW"/>
</dbReference>
<gene>
    <name evidence="10" type="ORF">P483_3</name>
</gene>
<evidence type="ECO:0000256" key="4">
    <source>
        <dbReference type="ARBA" id="ARBA00022804"/>
    </source>
</evidence>
<dbReference type="Gene3D" id="2.60.320.30">
    <property type="match status" value="1"/>
</dbReference>
<evidence type="ECO:0000259" key="9">
    <source>
        <dbReference type="Pfam" id="PF03906"/>
    </source>
</evidence>
<comment type="subcellular location">
    <subcellularLocation>
        <location evidence="1">Virion</location>
    </subcellularLocation>
</comment>
<keyword evidence="6" id="KW-1233">Viral attachment to host adhesion receptor</keyword>
<sequence>MANKISTVRTYPLNGAVNFTITFEYLARKFVQVTLIGKDRKELVLNQDYRFTTKTQITTSRSWTAADGYQMIEIRRFTSATDRLVDFADGSILRAYDLNISQIQTLHVAEEARDLTADTIGVNNDGHLDARGRKIVNLAFATGDYDAVPLKQVKERESSAWNAVTKADEHANRSNKEANRSRDEADRAKREADRSTQQAGVSTQQAVESKKQADRSNSEANRAKGYADSMTASVAEAKKQADRSNSEANRARDEANRAAGEVTKAAAEVAKAAAHVETAKGHADRANTEANRSKSEADRAKTEADKLGSMNALAEAIDRVEDSDVYFKGKVGSSVLTLHNDARGDDTQPVDLVWNQWRGQGAKDTVWEQWIQAGTKRMDFYVFGNTDPSTWPDGRSNGHGRHDFYGGFHAHHDSRFYQNVSMDGYLRVSKYIRADERFYTESTFGSGGFASQLNNNAPYSQSLPGNQDGNVYYPMIKQYGRRSNGYPAAFSIGMVSKGSNNFHEGIIQLKGDGGHDHTLTMTIDGLLSSNKGWYIPPDGNLYIKKYGSYIDAWVNKRLGEHAYNKSETNNLVNGRLTQAQGDGRYVRKNAGWAEVWKGSAGGGVSVGLSQDVRWRTIWIQTNGRWNPVQIGDNGAYYISSMGGWLTFTISNNGRTFRNDQDNRSVPTRILVQNQ</sequence>
<feature type="region of interest" description="Disordered" evidence="8">
    <location>
        <begin position="157"/>
        <end position="304"/>
    </location>
</feature>
<dbReference type="Proteomes" id="UP000032687">
    <property type="component" value="Segment"/>
</dbReference>
<keyword evidence="11" id="KW-1185">Reference proteome</keyword>
<evidence type="ECO:0000256" key="3">
    <source>
        <dbReference type="ARBA" id="ARBA00022732"/>
    </source>
</evidence>
<organism evidence="10 11">
    <name type="scientific">Escherichia phage P483</name>
    <dbReference type="NCBI Taxonomy" id="1572753"/>
    <lineage>
        <taxon>Viruses</taxon>
        <taxon>Duplodnaviria</taxon>
        <taxon>Heunggongvirae</taxon>
        <taxon>Uroviricota</taxon>
        <taxon>Caudoviricetes</taxon>
        <taxon>Autographivirales</taxon>
        <taxon>Autotranscriptaviridae</taxon>
        <taxon>Studiervirinae</taxon>
        <taxon>Berlinvirus</taxon>
        <taxon>Berlinvirus P483</taxon>
    </lineage>
</organism>
<evidence type="ECO:0000313" key="10">
    <source>
        <dbReference type="EMBL" id="AJF40438.1"/>
    </source>
</evidence>
<accession>A0A0D3QHB7</accession>
<dbReference type="GO" id="GO:0046718">
    <property type="term" value="P:symbiont entry into host cell"/>
    <property type="evidence" value="ECO:0007669"/>
    <property type="project" value="UniProtKB-KW"/>
</dbReference>
<dbReference type="EMBL" id="KP090453">
    <property type="protein sequence ID" value="AJF40438.1"/>
    <property type="molecule type" value="Genomic_DNA"/>
</dbReference>
<keyword evidence="3" id="KW-1227">Viral tail protein</keyword>
<keyword evidence="2" id="KW-0945">Host-virus interaction</keyword>
<reference evidence="11" key="1">
    <citation type="submission" date="2014-11" db="EMBL/GenBank/DDBJ databases">
        <title>Characterization and genome sequencing of a novel bacteriophage infecting APEC.</title>
        <authorList>
            <person name="Chen M."/>
            <person name="Zhang W."/>
        </authorList>
    </citation>
    <scope>NUCLEOTIDE SEQUENCE [LARGE SCALE GENOMIC DNA]</scope>
</reference>
<protein>
    <submittedName>
        <fullName evidence="10">Tail fibers protein</fullName>
    </submittedName>
</protein>
<keyword evidence="4" id="KW-1161">Viral attachment to host cell</keyword>
<evidence type="ECO:0000256" key="1">
    <source>
        <dbReference type="ARBA" id="ARBA00004328"/>
    </source>
</evidence>
<dbReference type="InterPro" id="IPR005604">
    <property type="entry name" value="Phage_T7_tail_fibre-like_N"/>
</dbReference>
<feature type="domain" description="Bacteriophage T7 tail fibre protein-like N-terminal" evidence="9">
    <location>
        <begin position="1"/>
        <end position="130"/>
    </location>
</feature>
<keyword evidence="7" id="KW-1160">Virus entry into host cell</keyword>
<reference evidence="10 11" key="2">
    <citation type="journal article" date="2016" name="Gene">
        <title>Isolation, genome sequencing and functional analysis of two T7-like coliphages of avian pathogenic Escherichia coli.</title>
        <authorList>
            <person name="Chen M."/>
            <person name="Xu J."/>
            <person name="Yao H."/>
            <person name="Lu C."/>
            <person name="Zhang W."/>
        </authorList>
    </citation>
    <scope>NUCLEOTIDE SEQUENCE [LARGE SCALE GENOMIC DNA]</scope>
</reference>
<evidence type="ECO:0000256" key="6">
    <source>
        <dbReference type="ARBA" id="ARBA00023165"/>
    </source>
</evidence>
<feature type="compositionally biased region" description="Basic and acidic residues" evidence="8">
    <location>
        <begin position="236"/>
        <end position="256"/>
    </location>
</feature>
<keyword evidence="5" id="KW-0946">Virion</keyword>
<feature type="compositionally biased region" description="Polar residues" evidence="8">
    <location>
        <begin position="195"/>
        <end position="207"/>
    </location>
</feature>
<feature type="compositionally biased region" description="Low complexity" evidence="8">
    <location>
        <begin position="257"/>
        <end position="276"/>
    </location>
</feature>
<evidence type="ECO:0000256" key="8">
    <source>
        <dbReference type="SAM" id="MobiDB-lite"/>
    </source>
</evidence>
<dbReference type="RefSeq" id="YP_009200585.1">
    <property type="nucleotide sequence ID" value="NC_028822.1"/>
</dbReference>
<dbReference type="OrthoDB" id="1721at10239"/>
<evidence type="ECO:0000256" key="7">
    <source>
        <dbReference type="ARBA" id="ARBA00023296"/>
    </source>
</evidence>
<evidence type="ECO:0000256" key="5">
    <source>
        <dbReference type="ARBA" id="ARBA00022844"/>
    </source>
</evidence>
<dbReference type="KEGG" id="vg:26627730"/>
<dbReference type="GO" id="GO:0098671">
    <property type="term" value="P:adhesion receptor-mediated virion attachment to host cell"/>
    <property type="evidence" value="ECO:0007669"/>
    <property type="project" value="UniProtKB-KW"/>
</dbReference>
<name>A0A0D3QHB7_9CAUD</name>
<feature type="compositionally biased region" description="Basic and acidic residues" evidence="8">
    <location>
        <begin position="277"/>
        <end position="304"/>
    </location>
</feature>
<evidence type="ECO:0000313" key="11">
    <source>
        <dbReference type="Proteomes" id="UP000032687"/>
    </source>
</evidence>